<dbReference type="HAMAP" id="MF_00539">
    <property type="entry name" value="Ribosomal_bL27"/>
    <property type="match status" value="1"/>
</dbReference>
<dbReference type="InterPro" id="IPR018261">
    <property type="entry name" value="Ribosomal_bL27_CS"/>
</dbReference>
<evidence type="ECO:0000256" key="5">
    <source>
        <dbReference type="HAMAP-Rule" id="MF_00539"/>
    </source>
</evidence>
<keyword evidence="2 5" id="KW-0689">Ribosomal protein</keyword>
<gene>
    <name evidence="5 7" type="primary">rpmA</name>
    <name evidence="7" type="ORF">OHM77_11200</name>
</gene>
<feature type="region of interest" description="Disordered" evidence="6">
    <location>
        <begin position="1"/>
        <end position="21"/>
    </location>
</feature>
<dbReference type="GO" id="GO:0003735">
    <property type="term" value="F:structural constituent of ribosome"/>
    <property type="evidence" value="ECO:0007669"/>
    <property type="project" value="InterPro"/>
</dbReference>
<reference evidence="7" key="1">
    <citation type="journal article" date="2023" name="Nat. Microbiol.">
        <title>Enrichment and characterization of a nitric oxide-reducing microbial community in a continuous bioreactor.</title>
        <authorList>
            <person name="Garrido-Amador P."/>
            <person name="Stortenbeker N."/>
            <person name="Wessels H.J.C.T."/>
            <person name="Speth D.R."/>
            <person name="Garcia-Heredia I."/>
            <person name="Kartal B."/>
        </authorList>
    </citation>
    <scope>NUCLEOTIDE SEQUENCE</scope>
    <source>
        <strain evidence="7">MAG1</strain>
    </source>
</reference>
<dbReference type="GO" id="GO:0043022">
    <property type="term" value="F:ribosome binding"/>
    <property type="evidence" value="ECO:0007669"/>
    <property type="project" value="UniProtKB-ARBA"/>
</dbReference>
<accession>A0AA49IVN2</accession>
<dbReference type="Pfam" id="PF01016">
    <property type="entry name" value="Ribosomal_L27"/>
    <property type="match status" value="1"/>
</dbReference>
<dbReference type="FunFam" id="2.40.50.100:FF:000001">
    <property type="entry name" value="50S ribosomal protein L27"/>
    <property type="match status" value="1"/>
</dbReference>
<dbReference type="PRINTS" id="PR00063">
    <property type="entry name" value="RIBOSOMALL27"/>
</dbReference>
<dbReference type="GO" id="GO:1902626">
    <property type="term" value="P:assembly of large subunit precursor of preribosome"/>
    <property type="evidence" value="ECO:0007669"/>
    <property type="project" value="UniProtKB-ARBA"/>
</dbReference>
<dbReference type="GO" id="GO:0022625">
    <property type="term" value="C:cytosolic large ribosomal subunit"/>
    <property type="evidence" value="ECO:0007669"/>
    <property type="project" value="TreeGrafter"/>
</dbReference>
<dbReference type="KEGG" id="npv:OHM77_11200"/>
<comment type="similarity">
    <text evidence="1 5">Belongs to the bacterial ribosomal protein bL27 family.</text>
</comment>
<dbReference type="PANTHER" id="PTHR15893">
    <property type="entry name" value="RIBOSOMAL PROTEIN L27"/>
    <property type="match status" value="1"/>
</dbReference>
<evidence type="ECO:0000256" key="3">
    <source>
        <dbReference type="ARBA" id="ARBA00023274"/>
    </source>
</evidence>
<organism evidence="7">
    <name type="scientific">Candidatus Nitricoxidivorans perseverans</name>
    <dbReference type="NCBI Taxonomy" id="2975601"/>
    <lineage>
        <taxon>Bacteria</taxon>
        <taxon>Pseudomonadati</taxon>
        <taxon>Pseudomonadota</taxon>
        <taxon>Betaproteobacteria</taxon>
        <taxon>Nitrosomonadales</taxon>
        <taxon>Sterolibacteriaceae</taxon>
        <taxon>Candidatus Nitricoxidivorans</taxon>
    </lineage>
</organism>
<evidence type="ECO:0000256" key="6">
    <source>
        <dbReference type="SAM" id="MobiDB-lite"/>
    </source>
</evidence>
<evidence type="ECO:0000256" key="4">
    <source>
        <dbReference type="ARBA" id="ARBA00035175"/>
    </source>
</evidence>
<dbReference type="NCBIfam" id="TIGR00062">
    <property type="entry name" value="L27"/>
    <property type="match status" value="1"/>
</dbReference>
<dbReference type="Gene3D" id="2.40.50.100">
    <property type="match status" value="1"/>
</dbReference>
<proteinExistence type="inferred from homology"/>
<dbReference type="PANTHER" id="PTHR15893:SF0">
    <property type="entry name" value="LARGE RIBOSOMAL SUBUNIT PROTEIN BL27M"/>
    <property type="match status" value="1"/>
</dbReference>
<dbReference type="SUPFAM" id="SSF110324">
    <property type="entry name" value="Ribosomal L27 protein-like"/>
    <property type="match status" value="1"/>
</dbReference>
<dbReference type="PROSITE" id="PS00831">
    <property type="entry name" value="RIBOSOMAL_L27"/>
    <property type="match status" value="1"/>
</dbReference>
<dbReference type="GO" id="GO:0006412">
    <property type="term" value="P:translation"/>
    <property type="evidence" value="ECO:0007669"/>
    <property type="project" value="UniProtKB-UniRule"/>
</dbReference>
<dbReference type="InterPro" id="IPR001684">
    <property type="entry name" value="Ribosomal_bL27"/>
</dbReference>
<evidence type="ECO:0000256" key="2">
    <source>
        <dbReference type="ARBA" id="ARBA00022980"/>
    </source>
</evidence>
<keyword evidence="3 5" id="KW-0687">Ribonucleoprotein</keyword>
<dbReference type="AlphaFoldDB" id="A0AA49IVN2"/>
<dbReference type="Proteomes" id="UP001234916">
    <property type="component" value="Chromosome"/>
</dbReference>
<evidence type="ECO:0000313" key="7">
    <source>
        <dbReference type="EMBL" id="WIM05250.1"/>
    </source>
</evidence>
<name>A0AA49IVN2_9PROT</name>
<dbReference type="EMBL" id="CP107246">
    <property type="protein sequence ID" value="WIM05250.1"/>
    <property type="molecule type" value="Genomic_DNA"/>
</dbReference>
<evidence type="ECO:0000256" key="1">
    <source>
        <dbReference type="ARBA" id="ARBA00010797"/>
    </source>
</evidence>
<protein>
    <recommendedName>
        <fullName evidence="4 5">Large ribosomal subunit protein bL27</fullName>
    </recommendedName>
</protein>
<sequence length="87" mass="9215">MAHKKAGGSSRNGRDSESKRLGVKRYGGQLINAGSIIVRQRGTQFHAGENVGIGKDHTLFAKVTGTVEFALKGAAKRRTVRIVPAAA</sequence>